<protein>
    <submittedName>
        <fullName evidence="1">Uncharacterized protein</fullName>
    </submittedName>
</protein>
<keyword evidence="2" id="KW-1185">Reference proteome</keyword>
<name>A0ACB7FZD7_MANES</name>
<reference evidence="2" key="1">
    <citation type="journal article" date="2016" name="Nat. Biotechnol.">
        <title>Sequencing wild and cultivated cassava and related species reveals extensive interspecific hybridization and genetic diversity.</title>
        <authorList>
            <person name="Bredeson J.V."/>
            <person name="Lyons J.B."/>
            <person name="Prochnik S.E."/>
            <person name="Wu G.A."/>
            <person name="Ha C.M."/>
            <person name="Edsinger-Gonzales E."/>
            <person name="Grimwood J."/>
            <person name="Schmutz J."/>
            <person name="Rabbi I.Y."/>
            <person name="Egesi C."/>
            <person name="Nauluvula P."/>
            <person name="Lebot V."/>
            <person name="Ndunguru J."/>
            <person name="Mkamilo G."/>
            <person name="Bart R.S."/>
            <person name="Setter T.L."/>
            <person name="Gleadow R.M."/>
            <person name="Kulakow P."/>
            <person name="Ferguson M.E."/>
            <person name="Rounsley S."/>
            <person name="Rokhsar D.S."/>
        </authorList>
    </citation>
    <scope>NUCLEOTIDE SEQUENCE [LARGE SCALE GENOMIC DNA]</scope>
    <source>
        <strain evidence="2">cv. AM560-2</strain>
    </source>
</reference>
<accession>A0ACB7FZD7</accession>
<organism evidence="1 2">
    <name type="scientific">Manihot esculenta</name>
    <name type="common">Cassava</name>
    <name type="synonym">Jatropha manihot</name>
    <dbReference type="NCBI Taxonomy" id="3983"/>
    <lineage>
        <taxon>Eukaryota</taxon>
        <taxon>Viridiplantae</taxon>
        <taxon>Streptophyta</taxon>
        <taxon>Embryophyta</taxon>
        <taxon>Tracheophyta</taxon>
        <taxon>Spermatophyta</taxon>
        <taxon>Magnoliopsida</taxon>
        <taxon>eudicotyledons</taxon>
        <taxon>Gunneridae</taxon>
        <taxon>Pentapetalae</taxon>
        <taxon>rosids</taxon>
        <taxon>fabids</taxon>
        <taxon>Malpighiales</taxon>
        <taxon>Euphorbiaceae</taxon>
        <taxon>Crotonoideae</taxon>
        <taxon>Manihoteae</taxon>
        <taxon>Manihot</taxon>
    </lineage>
</organism>
<proteinExistence type="predicted"/>
<dbReference type="EMBL" id="CM004404">
    <property type="protein sequence ID" value="KAG8633322.1"/>
    <property type="molecule type" value="Genomic_DNA"/>
</dbReference>
<dbReference type="Proteomes" id="UP000091857">
    <property type="component" value="Chromosome 18"/>
</dbReference>
<comment type="caution">
    <text evidence="1">The sequence shown here is derived from an EMBL/GenBank/DDBJ whole genome shotgun (WGS) entry which is preliminary data.</text>
</comment>
<sequence length="61" mass="6791">MSSQIYKFGRAEEATHPDSTTVALAEFVSILIFVFASEGSALALGIFHFISFILFVWLFCL</sequence>
<evidence type="ECO:0000313" key="2">
    <source>
        <dbReference type="Proteomes" id="UP000091857"/>
    </source>
</evidence>
<evidence type="ECO:0000313" key="1">
    <source>
        <dbReference type="EMBL" id="KAG8633322.1"/>
    </source>
</evidence>
<gene>
    <name evidence="1" type="ORF">MANES_18G092750v8</name>
</gene>